<evidence type="ECO:0000256" key="9">
    <source>
        <dbReference type="ARBA" id="ARBA00048475"/>
    </source>
</evidence>
<dbReference type="EC" id="6.3.2.6" evidence="3"/>
<dbReference type="CDD" id="cd01414">
    <property type="entry name" value="SAICAR_synt_Sc"/>
    <property type="match status" value="1"/>
</dbReference>
<dbReference type="Gene3D" id="3.30.200.20">
    <property type="entry name" value="Phosphorylase Kinase, domain 1"/>
    <property type="match status" value="1"/>
</dbReference>
<dbReference type="FunFam" id="3.30.470.20:FF:000015">
    <property type="entry name" value="Phosphoribosylaminoimidazole-succinocarboxamide synthase"/>
    <property type="match status" value="1"/>
</dbReference>
<feature type="domain" description="SAICAR synthetase/ADE2 N-terminal" evidence="10">
    <location>
        <begin position="57"/>
        <end position="295"/>
    </location>
</feature>
<dbReference type="UniPathway" id="UPA00074">
    <property type="reaction ID" value="UER00131"/>
</dbReference>
<proteinExistence type="inferred from homology"/>
<organism evidence="11">
    <name type="scientific">gut metagenome</name>
    <dbReference type="NCBI Taxonomy" id="749906"/>
    <lineage>
        <taxon>unclassified sequences</taxon>
        <taxon>metagenomes</taxon>
        <taxon>organismal metagenomes</taxon>
    </lineage>
</organism>
<dbReference type="GO" id="GO:0006189">
    <property type="term" value="P:'de novo' IMP biosynthetic process"/>
    <property type="evidence" value="ECO:0007669"/>
    <property type="project" value="UniProtKB-UniPathway"/>
</dbReference>
<evidence type="ECO:0000256" key="2">
    <source>
        <dbReference type="ARBA" id="ARBA00010190"/>
    </source>
</evidence>
<name>J9H1W4_9ZZZZ</name>
<dbReference type="Gene3D" id="3.30.470.20">
    <property type="entry name" value="ATP-grasp fold, B domain"/>
    <property type="match status" value="1"/>
</dbReference>
<dbReference type="GO" id="GO:0005737">
    <property type="term" value="C:cytoplasm"/>
    <property type="evidence" value="ECO:0007669"/>
    <property type="project" value="TreeGrafter"/>
</dbReference>
<sequence>MCWILILDGTPCDFRTSKLFCIGISLPSCHSLTPQHIQFIMSALTQTDFNFPGQQSVYHGKVRDVYHLGDRLVMVATDRISAFDVVLPEGIPYKGQVLNQIAAQFLDATADICPNWKLATPDPMVTVGLLCEGFPVEMIVRGYLCGSAWRAYKSGVREICGVRLPDGMKENQKFPTPIITPTTKAEIGAHDEDISKEEILAKGLATPEEYELLEKYTLALFQRGTEIAAQRGLILVDTKYEFGKHNGEIYLMDEIHTPDSSRYFYAEGYEERFLKGEPQKQLSKEFVREWLLNNGFQVHGAADQKVPEMTPEVVNSISERYIELYEHITGTKFVPAAAEDVLGRIEKNVTEYLTK</sequence>
<dbReference type="PANTHER" id="PTHR43700:SF1">
    <property type="entry name" value="PHOSPHORIBOSYLAMINOIMIDAZOLE-SUCCINOCARBOXAMIDE SYNTHASE"/>
    <property type="match status" value="1"/>
</dbReference>
<gene>
    <name evidence="11" type="ORF">EVA_04441</name>
</gene>
<dbReference type="SUPFAM" id="SSF56104">
    <property type="entry name" value="SAICAR synthase-like"/>
    <property type="match status" value="1"/>
</dbReference>
<dbReference type="PROSITE" id="PS01058">
    <property type="entry name" value="SAICAR_SYNTHETASE_2"/>
    <property type="match status" value="1"/>
</dbReference>
<dbReference type="FunFam" id="3.30.200.20:FF:000199">
    <property type="entry name" value="Phosphoribosylaminoimidazole-succinocarboxamide synthase"/>
    <property type="match status" value="1"/>
</dbReference>
<keyword evidence="4" id="KW-0436">Ligase</keyword>
<dbReference type="InterPro" id="IPR028923">
    <property type="entry name" value="SAICAR_synt/ADE2_N"/>
</dbReference>
<evidence type="ECO:0000256" key="6">
    <source>
        <dbReference type="ARBA" id="ARBA00022755"/>
    </source>
</evidence>
<reference evidence="11" key="1">
    <citation type="journal article" date="2012" name="PLoS ONE">
        <title>Gene sets for utilization of primary and secondary nutrition supplies in the distal gut of endangered iberian lynx.</title>
        <authorList>
            <person name="Alcaide M."/>
            <person name="Messina E."/>
            <person name="Richter M."/>
            <person name="Bargiela R."/>
            <person name="Peplies J."/>
            <person name="Huws S.A."/>
            <person name="Newbold C.J."/>
            <person name="Golyshin P.N."/>
            <person name="Simon M.A."/>
            <person name="Lopez G."/>
            <person name="Yakimov M.M."/>
            <person name="Ferrer M."/>
        </authorList>
    </citation>
    <scope>NUCLEOTIDE SEQUENCE</scope>
</reference>
<evidence type="ECO:0000256" key="3">
    <source>
        <dbReference type="ARBA" id="ARBA00012217"/>
    </source>
</evidence>
<evidence type="ECO:0000256" key="5">
    <source>
        <dbReference type="ARBA" id="ARBA00022741"/>
    </source>
</evidence>
<evidence type="ECO:0000256" key="1">
    <source>
        <dbReference type="ARBA" id="ARBA00004672"/>
    </source>
</evidence>
<comment type="catalytic activity">
    <reaction evidence="9">
        <text>5-amino-1-(5-phospho-D-ribosyl)imidazole-4-carboxylate + L-aspartate + ATP = (2S)-2-[5-amino-1-(5-phospho-beta-D-ribosyl)imidazole-4-carboxamido]succinate + ADP + phosphate + 2 H(+)</text>
        <dbReference type="Rhea" id="RHEA:22628"/>
        <dbReference type="ChEBI" id="CHEBI:15378"/>
        <dbReference type="ChEBI" id="CHEBI:29991"/>
        <dbReference type="ChEBI" id="CHEBI:30616"/>
        <dbReference type="ChEBI" id="CHEBI:43474"/>
        <dbReference type="ChEBI" id="CHEBI:58443"/>
        <dbReference type="ChEBI" id="CHEBI:77657"/>
        <dbReference type="ChEBI" id="CHEBI:456216"/>
        <dbReference type="EC" id="6.3.2.6"/>
    </reaction>
</comment>
<comment type="similarity">
    <text evidence="2">Belongs to the SAICAR synthetase family.</text>
</comment>
<dbReference type="GO" id="GO:0004639">
    <property type="term" value="F:phosphoribosylaminoimidazolesuccinocarboxamide synthase activity"/>
    <property type="evidence" value="ECO:0007669"/>
    <property type="project" value="UniProtKB-EC"/>
</dbReference>
<keyword evidence="7" id="KW-0067">ATP-binding</keyword>
<evidence type="ECO:0000313" key="11">
    <source>
        <dbReference type="EMBL" id="EJX07450.1"/>
    </source>
</evidence>
<dbReference type="EMBL" id="AMCI01000882">
    <property type="protein sequence ID" value="EJX07450.1"/>
    <property type="molecule type" value="Genomic_DNA"/>
</dbReference>
<keyword evidence="6" id="KW-0658">Purine biosynthesis</keyword>
<protein>
    <recommendedName>
        <fullName evidence="3">phosphoribosylaminoimidazolesuccinocarboxamide synthase</fullName>
        <ecNumber evidence="3">6.3.2.6</ecNumber>
    </recommendedName>
    <alternativeName>
        <fullName evidence="8">SAICAR synthetase</fullName>
    </alternativeName>
</protein>
<dbReference type="Pfam" id="PF01259">
    <property type="entry name" value="SAICAR_synt"/>
    <property type="match status" value="1"/>
</dbReference>
<dbReference type="InterPro" id="IPR018236">
    <property type="entry name" value="SAICAR_synthetase_CS"/>
</dbReference>
<dbReference type="AlphaFoldDB" id="J9H1W4"/>
<accession>J9H1W4</accession>
<dbReference type="PANTHER" id="PTHR43700">
    <property type="entry name" value="PHOSPHORIBOSYLAMINOIMIDAZOLE-SUCCINOCARBOXAMIDE SYNTHASE"/>
    <property type="match status" value="1"/>
</dbReference>
<dbReference type="NCBIfam" id="NF009251">
    <property type="entry name" value="PRK12607.1"/>
    <property type="match status" value="1"/>
</dbReference>
<dbReference type="GO" id="GO:0005524">
    <property type="term" value="F:ATP binding"/>
    <property type="evidence" value="ECO:0007669"/>
    <property type="project" value="UniProtKB-KW"/>
</dbReference>
<keyword evidence="5" id="KW-0547">Nucleotide-binding</keyword>
<evidence type="ECO:0000259" key="10">
    <source>
        <dbReference type="Pfam" id="PF01259"/>
    </source>
</evidence>
<dbReference type="HAMAP" id="MF_00137">
    <property type="entry name" value="SAICAR_synth"/>
    <property type="match status" value="1"/>
</dbReference>
<comment type="caution">
    <text evidence="11">The sequence shown here is derived from an EMBL/GenBank/DDBJ whole genome shotgun (WGS) entry which is preliminary data.</text>
</comment>
<dbReference type="NCBIfam" id="NF010568">
    <property type="entry name" value="PRK13961.1"/>
    <property type="match status" value="1"/>
</dbReference>
<comment type="pathway">
    <text evidence="1">Purine metabolism; IMP biosynthesis via de novo pathway; 5-amino-1-(5-phospho-D-ribosyl)imidazole-4-carboxamide from 5-amino-1-(5-phospho-D-ribosyl)imidazole-4-carboxylate: step 1/2.</text>
</comment>
<evidence type="ECO:0000256" key="8">
    <source>
        <dbReference type="ARBA" id="ARBA00030409"/>
    </source>
</evidence>
<evidence type="ECO:0000256" key="7">
    <source>
        <dbReference type="ARBA" id="ARBA00022840"/>
    </source>
</evidence>
<evidence type="ECO:0000256" key="4">
    <source>
        <dbReference type="ARBA" id="ARBA00022598"/>
    </source>
</evidence>